<reference evidence="2 3" key="1">
    <citation type="submission" date="2019-07" db="EMBL/GenBank/DDBJ databases">
        <title>Whole genome shotgun sequence of Cellulomonas terrae NBRC 100819.</title>
        <authorList>
            <person name="Hosoyama A."/>
            <person name="Uohara A."/>
            <person name="Ohji S."/>
            <person name="Ichikawa N."/>
        </authorList>
    </citation>
    <scope>NUCLEOTIDE SEQUENCE [LARGE SCALE GENOMIC DNA]</scope>
    <source>
        <strain evidence="2 3">NBRC 100819</strain>
    </source>
</reference>
<evidence type="ECO:0000313" key="3">
    <source>
        <dbReference type="Proteomes" id="UP000321049"/>
    </source>
</evidence>
<dbReference type="EMBL" id="BJWH01000017">
    <property type="protein sequence ID" value="GEL99446.1"/>
    <property type="molecule type" value="Genomic_DNA"/>
</dbReference>
<dbReference type="InterPro" id="IPR036514">
    <property type="entry name" value="SGNH_hydro_sf"/>
</dbReference>
<proteinExistence type="predicted"/>
<protein>
    <recommendedName>
        <fullName evidence="1">SGNH hydrolase-type esterase domain-containing protein</fullName>
    </recommendedName>
</protein>
<dbReference type="RefSeq" id="WP_146847097.1">
    <property type="nucleotide sequence ID" value="NZ_BJWH01000017.1"/>
</dbReference>
<dbReference type="OrthoDB" id="5196031at2"/>
<dbReference type="InterPro" id="IPR051532">
    <property type="entry name" value="Ester_Hydrolysis_Enzymes"/>
</dbReference>
<dbReference type="PANTHER" id="PTHR30383">
    <property type="entry name" value="THIOESTERASE 1/PROTEASE 1/LYSOPHOSPHOLIPASE L1"/>
    <property type="match status" value="1"/>
</dbReference>
<comment type="caution">
    <text evidence="2">The sequence shown here is derived from an EMBL/GenBank/DDBJ whole genome shotgun (WGS) entry which is preliminary data.</text>
</comment>
<name>A0A511JN94_9CELL</name>
<dbReference type="Proteomes" id="UP000321049">
    <property type="component" value="Unassembled WGS sequence"/>
</dbReference>
<evidence type="ECO:0000259" key="1">
    <source>
        <dbReference type="Pfam" id="PF13472"/>
    </source>
</evidence>
<sequence length="220" mass="22920">MPQRLTVLFFGDSFVAGVGDPTGLGWTGRLVAGSRRPGLDLTGYPLGIRRNTSADVLARWEAETAARLPDTGTTRLVVSFGVNDSTDDGAGRPRVEAAESVANLRTLLTRAETLGLPTLVVGPPPIADPRTNHRVLGLDALLADEARAHGVPVVPVVHDLLPDETWLSEVRAGDGAHPGARGYAALAALVRPSWDTFLADALGDQGASDHAAADGLTGAR</sequence>
<dbReference type="Gene3D" id="3.40.50.1110">
    <property type="entry name" value="SGNH hydrolase"/>
    <property type="match status" value="1"/>
</dbReference>
<keyword evidence="3" id="KW-1185">Reference proteome</keyword>
<dbReference type="AlphaFoldDB" id="A0A511JN94"/>
<gene>
    <name evidence="2" type="ORF">CTE05_29930</name>
</gene>
<dbReference type="Pfam" id="PF13472">
    <property type="entry name" value="Lipase_GDSL_2"/>
    <property type="match status" value="1"/>
</dbReference>
<dbReference type="SUPFAM" id="SSF52266">
    <property type="entry name" value="SGNH hydrolase"/>
    <property type="match status" value="1"/>
</dbReference>
<dbReference type="GO" id="GO:0004622">
    <property type="term" value="F:phosphatidylcholine lysophospholipase activity"/>
    <property type="evidence" value="ECO:0007669"/>
    <property type="project" value="TreeGrafter"/>
</dbReference>
<dbReference type="InterPro" id="IPR013830">
    <property type="entry name" value="SGNH_hydro"/>
</dbReference>
<accession>A0A511JN94</accession>
<organism evidence="2 3">
    <name type="scientific">Cellulomonas terrae</name>
    <dbReference type="NCBI Taxonomy" id="311234"/>
    <lineage>
        <taxon>Bacteria</taxon>
        <taxon>Bacillati</taxon>
        <taxon>Actinomycetota</taxon>
        <taxon>Actinomycetes</taxon>
        <taxon>Micrococcales</taxon>
        <taxon>Cellulomonadaceae</taxon>
        <taxon>Cellulomonas</taxon>
    </lineage>
</organism>
<evidence type="ECO:0000313" key="2">
    <source>
        <dbReference type="EMBL" id="GEL99446.1"/>
    </source>
</evidence>
<feature type="domain" description="SGNH hydrolase-type esterase" evidence="1">
    <location>
        <begin position="9"/>
        <end position="185"/>
    </location>
</feature>
<dbReference type="PANTHER" id="PTHR30383:SF5">
    <property type="entry name" value="SGNH HYDROLASE-TYPE ESTERASE DOMAIN-CONTAINING PROTEIN"/>
    <property type="match status" value="1"/>
</dbReference>